<keyword evidence="1" id="KW-0596">Phosphopantetheine</keyword>
<keyword evidence="2" id="KW-0597">Phosphoprotein</keyword>
<dbReference type="Gene3D" id="3.40.50.980">
    <property type="match status" value="2"/>
</dbReference>
<dbReference type="Pfam" id="PF00501">
    <property type="entry name" value="AMP-binding"/>
    <property type="match status" value="1"/>
</dbReference>
<dbReference type="InterPro" id="IPR000873">
    <property type="entry name" value="AMP-dep_synth/lig_dom"/>
</dbReference>
<evidence type="ECO:0000256" key="1">
    <source>
        <dbReference type="ARBA" id="ARBA00022450"/>
    </source>
</evidence>
<dbReference type="PANTHER" id="PTHR44845:SF6">
    <property type="entry name" value="BETA-ALANINE-ACTIVATING ENZYME"/>
    <property type="match status" value="1"/>
</dbReference>
<comment type="caution">
    <text evidence="4">The sequence shown here is derived from an EMBL/GenBank/DDBJ whole genome shotgun (WGS) entry which is preliminary data.</text>
</comment>
<evidence type="ECO:0000259" key="3">
    <source>
        <dbReference type="Pfam" id="PF00501"/>
    </source>
</evidence>
<reference evidence="4 5" key="1">
    <citation type="submission" date="2023-12" db="EMBL/GenBank/DDBJ databases">
        <title>Streptomyces sp. V4-01.</title>
        <authorList>
            <person name="Somphong A."/>
            <person name="Phongsopitanun W."/>
        </authorList>
    </citation>
    <scope>NUCLEOTIDE SEQUENCE [LARGE SCALE GENOMIC DNA]</scope>
    <source>
        <strain evidence="4 5">V4-01</strain>
    </source>
</reference>
<protein>
    <submittedName>
        <fullName evidence="4">AMP-binding protein</fullName>
    </submittedName>
</protein>
<organism evidence="4 5">
    <name type="scientific">Actinacidiphila polyblastidii</name>
    <dbReference type="NCBI Taxonomy" id="3110430"/>
    <lineage>
        <taxon>Bacteria</taxon>
        <taxon>Bacillati</taxon>
        <taxon>Actinomycetota</taxon>
        <taxon>Actinomycetes</taxon>
        <taxon>Kitasatosporales</taxon>
        <taxon>Streptomycetaceae</taxon>
        <taxon>Actinacidiphila</taxon>
    </lineage>
</organism>
<accession>A0ABU7PMX0</accession>
<feature type="non-terminal residue" evidence="4">
    <location>
        <position position="76"/>
    </location>
</feature>
<evidence type="ECO:0000256" key="2">
    <source>
        <dbReference type="ARBA" id="ARBA00022553"/>
    </source>
</evidence>
<name>A0ABU7PMX0_9ACTN</name>
<keyword evidence="5" id="KW-1185">Reference proteome</keyword>
<evidence type="ECO:0000313" key="5">
    <source>
        <dbReference type="Proteomes" id="UP001344658"/>
    </source>
</evidence>
<dbReference type="EMBL" id="JAZEWV010000104">
    <property type="protein sequence ID" value="MEE4547046.1"/>
    <property type="molecule type" value="Genomic_DNA"/>
</dbReference>
<sequence>MFGSVVGRVPGAVAVVDGGVELSYAQVEVRAGRLAARLVGEGVGAESRVGVLMERSADLVVALLAVLKAGAAYLPL</sequence>
<dbReference type="Proteomes" id="UP001344658">
    <property type="component" value="Unassembled WGS sequence"/>
</dbReference>
<dbReference type="SUPFAM" id="SSF56801">
    <property type="entry name" value="Acetyl-CoA synthetase-like"/>
    <property type="match status" value="1"/>
</dbReference>
<dbReference type="RefSeq" id="WP_330801047.1">
    <property type="nucleotide sequence ID" value="NZ_JAZEWV010000104.1"/>
</dbReference>
<evidence type="ECO:0000313" key="4">
    <source>
        <dbReference type="EMBL" id="MEE4547046.1"/>
    </source>
</evidence>
<gene>
    <name evidence="4" type="ORF">V2S66_34425</name>
</gene>
<feature type="domain" description="AMP-dependent synthetase/ligase" evidence="3">
    <location>
        <begin position="7"/>
        <end position="76"/>
    </location>
</feature>
<dbReference type="PANTHER" id="PTHR44845">
    <property type="entry name" value="CARRIER DOMAIN-CONTAINING PROTEIN"/>
    <property type="match status" value="1"/>
</dbReference>
<proteinExistence type="predicted"/>